<keyword evidence="1" id="KW-0808">Transferase</keyword>
<dbReference type="InterPro" id="IPR051038">
    <property type="entry name" value="RMT2/GAMT_Mtase"/>
</dbReference>
<dbReference type="InterPro" id="IPR029063">
    <property type="entry name" value="SAM-dependent_MTases_sf"/>
</dbReference>
<keyword evidence="2" id="KW-1185">Reference proteome</keyword>
<keyword evidence="1" id="KW-0489">Methyltransferase</keyword>
<dbReference type="AlphaFoldDB" id="A0A1C5IQ75"/>
<evidence type="ECO:0000313" key="2">
    <source>
        <dbReference type="Proteomes" id="UP000199360"/>
    </source>
</evidence>
<dbReference type="Gene3D" id="3.40.50.150">
    <property type="entry name" value="Vaccinia Virus protein VP39"/>
    <property type="match status" value="1"/>
</dbReference>
<dbReference type="GO" id="GO:0008757">
    <property type="term" value="F:S-adenosylmethionine-dependent methyltransferase activity"/>
    <property type="evidence" value="ECO:0007669"/>
    <property type="project" value="TreeGrafter"/>
</dbReference>
<dbReference type="PANTHER" id="PTHR32379:SF1">
    <property type="entry name" value="GUANIDINOACETATE N-METHYLTRANSFERASE"/>
    <property type="match status" value="1"/>
</dbReference>
<dbReference type="STRING" id="745366.GA0070213_106350"/>
<dbReference type="CDD" id="cd02440">
    <property type="entry name" value="AdoMet_MTases"/>
    <property type="match status" value="1"/>
</dbReference>
<protein>
    <submittedName>
        <fullName evidence="1">Methyltransferase domain</fullName>
    </submittedName>
</protein>
<accession>A0A1C5IQ75</accession>
<name>A0A1C5IQ75_9ACTN</name>
<reference evidence="2" key="1">
    <citation type="submission" date="2016-06" db="EMBL/GenBank/DDBJ databases">
        <authorList>
            <person name="Varghese N."/>
            <person name="Submissions Spin"/>
        </authorList>
    </citation>
    <scope>NUCLEOTIDE SEQUENCE [LARGE SCALE GENOMIC DNA]</scope>
    <source>
        <strain evidence="2">DSM 45647</strain>
    </source>
</reference>
<dbReference type="OrthoDB" id="3368035at2"/>
<sequence>MPPALDEVHLHHLRELCARPAMIDDEGLRLGGTYVMFFAESALMAEHAAALLGDQHRAHVLEIGLGLGVFAQQIAPLRPARYTAVEPHPAVVDLVVPRIREHLPCPVVVVVEPWQVLDLEPESIDAIMYDTWPPDGHADADFASFVERVAIPVLRPGGRFSFFHSGTELPEARVEVLDHFFPGWSATKVTIPANQLPSGWTKPTGDFLVPCARKGVQ</sequence>
<gene>
    <name evidence="1" type="ORF">GA0070213_106350</name>
</gene>
<dbReference type="GO" id="GO:0032259">
    <property type="term" value="P:methylation"/>
    <property type="evidence" value="ECO:0007669"/>
    <property type="project" value="UniProtKB-KW"/>
</dbReference>
<dbReference type="GO" id="GO:0005737">
    <property type="term" value="C:cytoplasm"/>
    <property type="evidence" value="ECO:0007669"/>
    <property type="project" value="TreeGrafter"/>
</dbReference>
<dbReference type="EMBL" id="FMDM01000006">
    <property type="protein sequence ID" value="SCG60497.1"/>
    <property type="molecule type" value="Genomic_DNA"/>
</dbReference>
<organism evidence="1 2">
    <name type="scientific">Micromonospora humi</name>
    <dbReference type="NCBI Taxonomy" id="745366"/>
    <lineage>
        <taxon>Bacteria</taxon>
        <taxon>Bacillati</taxon>
        <taxon>Actinomycetota</taxon>
        <taxon>Actinomycetes</taxon>
        <taxon>Micromonosporales</taxon>
        <taxon>Micromonosporaceae</taxon>
        <taxon>Micromonospora</taxon>
    </lineage>
</organism>
<dbReference type="PANTHER" id="PTHR32379">
    <property type="entry name" value="GUANIDINOACETATE N-METHYLTRANSFERASE"/>
    <property type="match status" value="1"/>
</dbReference>
<evidence type="ECO:0000313" key="1">
    <source>
        <dbReference type="EMBL" id="SCG60497.1"/>
    </source>
</evidence>
<proteinExistence type="predicted"/>
<dbReference type="Proteomes" id="UP000199360">
    <property type="component" value="Unassembled WGS sequence"/>
</dbReference>
<dbReference type="SUPFAM" id="SSF53335">
    <property type="entry name" value="S-adenosyl-L-methionine-dependent methyltransferases"/>
    <property type="match status" value="1"/>
</dbReference>